<feature type="region of interest" description="Disordered" evidence="1">
    <location>
        <begin position="194"/>
        <end position="232"/>
    </location>
</feature>
<feature type="region of interest" description="Disordered" evidence="1">
    <location>
        <begin position="266"/>
        <end position="311"/>
    </location>
</feature>
<proteinExistence type="predicted"/>
<keyword evidence="4" id="KW-1185">Reference proteome</keyword>
<keyword evidence="2" id="KW-0812">Transmembrane</keyword>
<reference evidence="3 4" key="1">
    <citation type="submission" date="2024-04" db="EMBL/GenBank/DDBJ databases">
        <title>Phyllosticta paracitricarpa is synonymous to the EU quarantine fungus P. citricarpa based on phylogenomic analyses.</title>
        <authorList>
            <consortium name="Lawrence Berkeley National Laboratory"/>
            <person name="Van Ingen-Buijs V.A."/>
            <person name="Van Westerhoven A.C."/>
            <person name="Haridas S."/>
            <person name="Skiadas P."/>
            <person name="Martin F."/>
            <person name="Groenewald J.Z."/>
            <person name="Crous P.W."/>
            <person name="Seidl M.F."/>
        </authorList>
    </citation>
    <scope>NUCLEOTIDE SEQUENCE [LARGE SCALE GENOMIC DNA]</scope>
    <source>
        <strain evidence="3 4">CBS 123374</strain>
    </source>
</reference>
<evidence type="ECO:0000313" key="4">
    <source>
        <dbReference type="Proteomes" id="UP001492380"/>
    </source>
</evidence>
<gene>
    <name evidence="3" type="ORF">HDK90DRAFT_286547</name>
</gene>
<protein>
    <submittedName>
        <fullName evidence="3">Uncharacterized protein</fullName>
    </submittedName>
</protein>
<name>A0ABR1YND4_9PEZI</name>
<dbReference type="EMBL" id="JBBWRZ010000006">
    <property type="protein sequence ID" value="KAK8233995.1"/>
    <property type="molecule type" value="Genomic_DNA"/>
</dbReference>
<accession>A0ABR1YND4</accession>
<sequence length="311" mass="34802">MIFGGYVIMTPLFHDNPRGMIAIDPKILTIFVIALFIVGYCLTGVVCVAIRSWTFQTESVFLPTISSSALGLLTALYNFLVYQHTQWNAATIIAIVLSAGMTVLYAVFFVLTSRRISKLRSKLSHDQRNAPFSSANLQPEVTPYDAWIANMFPSVRRLPPDYVPPSEQGEPYRPYYRTEEEIVNEQWTKLLAAQREQQNDPRISPSASTSTFRIDLPQNDESDGENAASPNANARRMNTLRAMMRPQAAARAPPHGLHEYYAVGASSVPSKQSKSWDRGRSNARAAAGGEHTRAKSREERRTEIELGHVVR</sequence>
<comment type="caution">
    <text evidence="3">The sequence shown here is derived from an EMBL/GenBank/DDBJ whole genome shotgun (WGS) entry which is preliminary data.</text>
</comment>
<feature type="transmembrane region" description="Helical" evidence="2">
    <location>
        <begin position="60"/>
        <end position="80"/>
    </location>
</feature>
<evidence type="ECO:0000256" key="1">
    <source>
        <dbReference type="SAM" id="MobiDB-lite"/>
    </source>
</evidence>
<keyword evidence="2" id="KW-1133">Transmembrane helix</keyword>
<feature type="transmembrane region" description="Helical" evidence="2">
    <location>
        <begin position="27"/>
        <end position="48"/>
    </location>
</feature>
<feature type="compositionally biased region" description="Basic and acidic residues" evidence="1">
    <location>
        <begin position="290"/>
        <end position="311"/>
    </location>
</feature>
<dbReference type="Proteomes" id="UP001492380">
    <property type="component" value="Unassembled WGS sequence"/>
</dbReference>
<organism evidence="3 4">
    <name type="scientific">Phyllosticta capitalensis</name>
    <dbReference type="NCBI Taxonomy" id="121624"/>
    <lineage>
        <taxon>Eukaryota</taxon>
        <taxon>Fungi</taxon>
        <taxon>Dikarya</taxon>
        <taxon>Ascomycota</taxon>
        <taxon>Pezizomycotina</taxon>
        <taxon>Dothideomycetes</taxon>
        <taxon>Dothideomycetes incertae sedis</taxon>
        <taxon>Botryosphaeriales</taxon>
        <taxon>Phyllostictaceae</taxon>
        <taxon>Phyllosticta</taxon>
    </lineage>
</organism>
<keyword evidence="2" id="KW-0472">Membrane</keyword>
<evidence type="ECO:0000313" key="3">
    <source>
        <dbReference type="EMBL" id="KAK8233995.1"/>
    </source>
</evidence>
<evidence type="ECO:0000256" key="2">
    <source>
        <dbReference type="SAM" id="Phobius"/>
    </source>
</evidence>
<feature type="transmembrane region" description="Helical" evidence="2">
    <location>
        <begin position="92"/>
        <end position="112"/>
    </location>
</feature>